<reference evidence="1" key="2">
    <citation type="submission" date="2020-09" db="EMBL/GenBank/DDBJ databases">
        <authorList>
            <person name="Sun Q."/>
            <person name="Zhou Y."/>
        </authorList>
    </citation>
    <scope>NUCLEOTIDE SEQUENCE</scope>
    <source>
        <strain evidence="1">CGMCC 4.7308</strain>
    </source>
</reference>
<gene>
    <name evidence="1" type="ORF">GCM10011594_43380</name>
</gene>
<dbReference type="Proteomes" id="UP000655208">
    <property type="component" value="Unassembled WGS sequence"/>
</dbReference>
<organism evidence="1 2">
    <name type="scientific">Nakamurella endophytica</name>
    <dbReference type="NCBI Taxonomy" id="1748367"/>
    <lineage>
        <taxon>Bacteria</taxon>
        <taxon>Bacillati</taxon>
        <taxon>Actinomycetota</taxon>
        <taxon>Actinomycetes</taxon>
        <taxon>Nakamurellales</taxon>
        <taxon>Nakamurellaceae</taxon>
        <taxon>Nakamurella</taxon>
    </lineage>
</organism>
<keyword evidence="2" id="KW-1185">Reference proteome</keyword>
<evidence type="ECO:0000313" key="2">
    <source>
        <dbReference type="Proteomes" id="UP000655208"/>
    </source>
</evidence>
<sequence length="104" mass="11201">MRIKLVVLADCPHEEAAAALLRGALDDIGLGSQSFEVVMVESPAMAEQMHFLGSPTFTVEGRDLFDEPGRTAALACRVYPGGRPLPGLRELRRVLKEAAAVAIR</sequence>
<comment type="caution">
    <text evidence="1">The sequence shown here is derived from an EMBL/GenBank/DDBJ whole genome shotgun (WGS) entry which is preliminary data.</text>
</comment>
<dbReference type="AlphaFoldDB" id="A0A917TDW7"/>
<proteinExistence type="predicted"/>
<name>A0A917TDW7_9ACTN</name>
<protein>
    <recommendedName>
        <fullName evidence="3">Thioredoxin family protein</fullName>
    </recommendedName>
</protein>
<dbReference type="EMBL" id="BMNA01000021">
    <property type="protein sequence ID" value="GGM18623.1"/>
    <property type="molecule type" value="Genomic_DNA"/>
</dbReference>
<evidence type="ECO:0008006" key="3">
    <source>
        <dbReference type="Google" id="ProtNLM"/>
    </source>
</evidence>
<accession>A0A917TDW7</accession>
<evidence type="ECO:0000313" key="1">
    <source>
        <dbReference type="EMBL" id="GGM18623.1"/>
    </source>
</evidence>
<reference evidence="1" key="1">
    <citation type="journal article" date="2014" name="Int. J. Syst. Evol. Microbiol.">
        <title>Complete genome sequence of Corynebacterium casei LMG S-19264T (=DSM 44701T), isolated from a smear-ripened cheese.</title>
        <authorList>
            <consortium name="US DOE Joint Genome Institute (JGI-PGF)"/>
            <person name="Walter F."/>
            <person name="Albersmeier A."/>
            <person name="Kalinowski J."/>
            <person name="Ruckert C."/>
        </authorList>
    </citation>
    <scope>NUCLEOTIDE SEQUENCE</scope>
    <source>
        <strain evidence="1">CGMCC 4.7308</strain>
    </source>
</reference>